<dbReference type="RefSeq" id="WP_138598315.1">
    <property type="nucleotide sequence ID" value="NZ_PNCK01000090.1"/>
</dbReference>
<dbReference type="Proteomes" id="UP000307706">
    <property type="component" value="Unassembled WGS sequence"/>
</dbReference>
<sequence length="137" mass="14896">MSGETDLAKLIATMEPVLASERYIFATLENWDYTRLAQLTPLSTFQEKEGLTVVLTQAKADEFGIVYTGCFKCITLMVHSSLDAVGLTAAVSAKLTQVNVSANVIAAYYHDHVFINEHDGDKALTALQALVQEGIAK</sequence>
<protein>
    <submittedName>
        <fullName evidence="4">Ribonuclease H</fullName>
    </submittedName>
</protein>
<keyword evidence="5" id="KW-1185">Reference proteome</keyword>
<evidence type="ECO:0000313" key="6">
    <source>
        <dbReference type="Proteomes" id="UP000307706"/>
    </source>
</evidence>
<dbReference type="EMBL" id="PNCL01000141">
    <property type="protein sequence ID" value="TMP53806.1"/>
    <property type="molecule type" value="Genomic_DNA"/>
</dbReference>
<accession>A0A5S3XK74</accession>
<dbReference type="Gene3D" id="3.30.2130.10">
    <property type="entry name" value="VC0802-like"/>
    <property type="match status" value="1"/>
</dbReference>
<dbReference type="AlphaFoldDB" id="A0A5S3XK74"/>
<dbReference type="OrthoDB" id="517867at2"/>
<dbReference type="InterPro" id="IPR045865">
    <property type="entry name" value="ACT-like_dom_sf"/>
</dbReference>
<feature type="domain" description="DUF2241" evidence="1">
    <location>
        <begin position="2"/>
        <end position="71"/>
    </location>
</feature>
<dbReference type="EMBL" id="PNCK01000090">
    <property type="protein sequence ID" value="TMP40200.1"/>
    <property type="molecule type" value="Genomic_DNA"/>
</dbReference>
<gene>
    <name evidence="4" type="ORF">CWB96_20490</name>
    <name evidence="3" type="ORF">CWB97_19650</name>
</gene>
<dbReference type="InterPro" id="IPR027795">
    <property type="entry name" value="CASTOR_ACT_dom"/>
</dbReference>
<feature type="domain" description="CASTOR ACT" evidence="2">
    <location>
        <begin position="73"/>
        <end position="128"/>
    </location>
</feature>
<reference evidence="4 6" key="1">
    <citation type="submission" date="2017-12" db="EMBL/GenBank/DDBJ databases">
        <authorList>
            <person name="Paulsen S."/>
            <person name="Gram L.K."/>
        </authorList>
    </citation>
    <scope>NUCLEOTIDE SEQUENCE [LARGE SCALE GENOMIC DNA]</scope>
    <source>
        <strain evidence="4 6">S2231</strain>
        <strain evidence="3">S2233</strain>
    </source>
</reference>
<evidence type="ECO:0000313" key="5">
    <source>
        <dbReference type="Proteomes" id="UP000305730"/>
    </source>
</evidence>
<name>A0A5S3XK74_9GAMM</name>
<dbReference type="SUPFAM" id="SSF55021">
    <property type="entry name" value="ACT-like"/>
    <property type="match status" value="2"/>
</dbReference>
<dbReference type="PANTHER" id="PTHR39199:SF1">
    <property type="entry name" value="BLR5128 PROTEIN"/>
    <property type="match status" value="1"/>
</dbReference>
<evidence type="ECO:0000259" key="1">
    <source>
        <dbReference type="Pfam" id="PF10000"/>
    </source>
</evidence>
<dbReference type="Pfam" id="PF10000">
    <property type="entry name" value="ACT_3"/>
    <property type="match status" value="1"/>
</dbReference>
<evidence type="ECO:0000259" key="2">
    <source>
        <dbReference type="Pfam" id="PF13840"/>
    </source>
</evidence>
<comment type="caution">
    <text evidence="4">The sequence shown here is derived from an EMBL/GenBank/DDBJ whole genome shotgun (WGS) entry which is preliminary data.</text>
</comment>
<dbReference type="PANTHER" id="PTHR39199">
    <property type="entry name" value="BLR5128 PROTEIN"/>
    <property type="match status" value="1"/>
</dbReference>
<organism evidence="4 6">
    <name type="scientific">Pseudoalteromonas citrea</name>
    <dbReference type="NCBI Taxonomy" id="43655"/>
    <lineage>
        <taxon>Bacteria</taxon>
        <taxon>Pseudomonadati</taxon>
        <taxon>Pseudomonadota</taxon>
        <taxon>Gammaproteobacteria</taxon>
        <taxon>Alteromonadales</taxon>
        <taxon>Pseudoalteromonadaceae</taxon>
        <taxon>Pseudoalteromonas</taxon>
    </lineage>
</organism>
<dbReference type="Pfam" id="PF13840">
    <property type="entry name" value="ACT_7"/>
    <property type="match status" value="1"/>
</dbReference>
<dbReference type="InterPro" id="IPR018717">
    <property type="entry name" value="DUF2241"/>
</dbReference>
<reference evidence="5 6" key="2">
    <citation type="submission" date="2019-06" db="EMBL/GenBank/DDBJ databases">
        <title>Co-occurence of chitin degradation, pigmentation and bioactivity in marine Pseudoalteromonas.</title>
        <authorList>
            <person name="Sonnenschein E.C."/>
            <person name="Bech P.K."/>
        </authorList>
    </citation>
    <scope>NUCLEOTIDE SEQUENCE [LARGE SCALE GENOMIC DNA]</scope>
    <source>
        <strain evidence="6">S2231</strain>
        <strain evidence="5">S2233</strain>
    </source>
</reference>
<proteinExistence type="predicted"/>
<dbReference type="Proteomes" id="UP000305730">
    <property type="component" value="Unassembled WGS sequence"/>
</dbReference>
<evidence type="ECO:0000313" key="4">
    <source>
        <dbReference type="EMBL" id="TMP53806.1"/>
    </source>
</evidence>
<reference evidence="4" key="3">
    <citation type="submission" date="2019-09" db="EMBL/GenBank/DDBJ databases">
        <title>Co-occurence of chitin degradation, pigmentation and bioactivity in marine Pseudoalteromonas.</title>
        <authorList>
            <person name="Sonnenschein E.C."/>
            <person name="Bech P.K."/>
        </authorList>
    </citation>
    <scope>NUCLEOTIDE SEQUENCE</scope>
    <source>
        <strain evidence="4">S2231</strain>
        <strain evidence="3">S2233</strain>
    </source>
</reference>
<evidence type="ECO:0000313" key="3">
    <source>
        <dbReference type="EMBL" id="TMP40200.1"/>
    </source>
</evidence>